<organism evidence="2 3">
    <name type="scientific">Streptomyces varsoviensis</name>
    <dbReference type="NCBI Taxonomy" id="67373"/>
    <lineage>
        <taxon>Bacteria</taxon>
        <taxon>Bacillati</taxon>
        <taxon>Actinomycetota</taxon>
        <taxon>Actinomycetes</taxon>
        <taxon>Kitasatosporales</taxon>
        <taxon>Streptomycetaceae</taxon>
        <taxon>Streptomyces</taxon>
    </lineage>
</organism>
<gene>
    <name evidence="2" type="ORF">ADK38_15405</name>
</gene>
<keyword evidence="1" id="KW-0812">Transmembrane</keyword>
<name>A0ABR5J7A2_9ACTN</name>
<feature type="transmembrane region" description="Helical" evidence="1">
    <location>
        <begin position="72"/>
        <end position="91"/>
    </location>
</feature>
<dbReference type="RefSeq" id="WP_037962788.1">
    <property type="nucleotide sequence ID" value="NZ_JBIRHZ010000001.1"/>
</dbReference>
<evidence type="ECO:0000313" key="2">
    <source>
        <dbReference type="EMBL" id="KOG89229.1"/>
    </source>
</evidence>
<feature type="transmembrane region" description="Helical" evidence="1">
    <location>
        <begin position="48"/>
        <end position="66"/>
    </location>
</feature>
<sequence length="202" mass="21543">MSAPRKLRLLAAHEGRVAVSIALWAARRRDGTRGGDEGFGYARAQASMLYSLVFVSVVETVGMSVLLSGHPVAHLITLVIDVYAVLFVFGLHAAAVTRPHTVGPAGLRVRATARLDLRIAPELIASVRRDIRFPAAKAPDDVLELPVAGQTSVTVELTEPVGYRTVLGARRYARTIRCHADDPAALVTAVRALLPAAAQEPA</sequence>
<reference evidence="2 3" key="1">
    <citation type="submission" date="2015-07" db="EMBL/GenBank/DDBJ databases">
        <authorList>
            <person name="Ju K.-S."/>
            <person name="Doroghazi J.R."/>
            <person name="Metcalf W.W."/>
        </authorList>
    </citation>
    <scope>NUCLEOTIDE SEQUENCE [LARGE SCALE GENOMIC DNA]</scope>
    <source>
        <strain evidence="2 3">NRRL B-3589</strain>
    </source>
</reference>
<dbReference type="EMBL" id="LGUT01001295">
    <property type="protein sequence ID" value="KOG89229.1"/>
    <property type="molecule type" value="Genomic_DNA"/>
</dbReference>
<evidence type="ECO:0000256" key="1">
    <source>
        <dbReference type="SAM" id="Phobius"/>
    </source>
</evidence>
<accession>A0ABR5J7A2</accession>
<evidence type="ECO:0008006" key="4">
    <source>
        <dbReference type="Google" id="ProtNLM"/>
    </source>
</evidence>
<keyword evidence="1" id="KW-1133">Transmembrane helix</keyword>
<dbReference type="Proteomes" id="UP000037020">
    <property type="component" value="Unassembled WGS sequence"/>
</dbReference>
<proteinExistence type="predicted"/>
<protein>
    <recommendedName>
        <fullName evidence="4">Integral membrane protein</fullName>
    </recommendedName>
</protein>
<keyword evidence="3" id="KW-1185">Reference proteome</keyword>
<evidence type="ECO:0000313" key="3">
    <source>
        <dbReference type="Proteomes" id="UP000037020"/>
    </source>
</evidence>
<keyword evidence="1" id="KW-0472">Membrane</keyword>
<comment type="caution">
    <text evidence="2">The sequence shown here is derived from an EMBL/GenBank/DDBJ whole genome shotgun (WGS) entry which is preliminary data.</text>
</comment>